<gene>
    <name evidence="1" type="ORF">ATK78_4142</name>
</gene>
<dbReference type="Proteomes" id="UP000295620">
    <property type="component" value="Unassembled WGS sequence"/>
</dbReference>
<proteinExistence type="predicted"/>
<reference evidence="1 2" key="1">
    <citation type="submission" date="2019-03" db="EMBL/GenBank/DDBJ databases">
        <title>Genomic Encyclopedia of Archaeal and Bacterial Type Strains, Phase II (KMG-II): from individual species to whole genera.</title>
        <authorList>
            <person name="Goeker M."/>
        </authorList>
    </citation>
    <scope>NUCLEOTIDE SEQUENCE [LARGE SCALE GENOMIC DNA]</scope>
    <source>
        <strain evidence="1 2">DSM 19035</strain>
    </source>
</reference>
<comment type="caution">
    <text evidence="1">The sequence shown here is derived from an EMBL/GenBank/DDBJ whole genome shotgun (WGS) entry which is preliminary data.</text>
</comment>
<accession>A0A4R6SU15</accession>
<dbReference type="AlphaFoldDB" id="A0A4R6SU15"/>
<dbReference type="RefSeq" id="WP_166664925.1">
    <property type="nucleotide sequence ID" value="NZ_SNYC01000007.1"/>
</dbReference>
<dbReference type="InterPro" id="IPR032299">
    <property type="entry name" value="DUF4843"/>
</dbReference>
<keyword evidence="2" id="KW-1185">Reference proteome</keyword>
<evidence type="ECO:0000313" key="2">
    <source>
        <dbReference type="Proteomes" id="UP000295620"/>
    </source>
</evidence>
<name>A0A4R6SU15_9SPHI</name>
<dbReference type="PROSITE" id="PS51257">
    <property type="entry name" value="PROKAR_LIPOPROTEIN"/>
    <property type="match status" value="1"/>
</dbReference>
<dbReference type="Pfam" id="PF16132">
    <property type="entry name" value="DUF4843"/>
    <property type="match status" value="1"/>
</dbReference>
<dbReference type="EMBL" id="SNYC01000007">
    <property type="protein sequence ID" value="TDQ07126.1"/>
    <property type="molecule type" value="Genomic_DNA"/>
</dbReference>
<organism evidence="1 2">
    <name type="scientific">Pedobacter metabolipauper</name>
    <dbReference type="NCBI Taxonomy" id="425513"/>
    <lineage>
        <taxon>Bacteria</taxon>
        <taxon>Pseudomonadati</taxon>
        <taxon>Bacteroidota</taxon>
        <taxon>Sphingobacteriia</taxon>
        <taxon>Sphingobacteriales</taxon>
        <taxon>Sphingobacteriaceae</taxon>
        <taxon>Pedobacter</taxon>
    </lineage>
</organism>
<sequence>MKKNICYIFLLSVLLFACKKDDDFAYNSPDNIYLNYFDEDGVLDTLPVTYSFASSPGLSRDTVWIPVTISGKRASKDRKFVLTEVDSTSTAVKDLHYEALKPYYIMPADSGSIKVPVIIRNIDPELANKSVALTIRIVGNEDFGQGLPIRLRTKTIFYSNRLEQPSWWIYWQGNLGPYSRVTHQLFLISGGQDLVNPGAPNGYLQIPRTLYYLENLRQFVKDPFTWVSRNPAKGYVLTKRTDGTNDYDFYNTSSPEIKFYVKYFPQVNGYFFINEAGSQIVM</sequence>
<protein>
    <submittedName>
        <fullName evidence="1">Uncharacterized protein DUF4843</fullName>
    </submittedName>
</protein>
<evidence type="ECO:0000313" key="1">
    <source>
        <dbReference type="EMBL" id="TDQ07126.1"/>
    </source>
</evidence>